<dbReference type="CDD" id="cd06257">
    <property type="entry name" value="DnaJ"/>
    <property type="match status" value="1"/>
</dbReference>
<evidence type="ECO:0000313" key="3">
    <source>
        <dbReference type="EMBL" id="RDS85132.1"/>
    </source>
</evidence>
<feature type="transmembrane region" description="Helical" evidence="2">
    <location>
        <begin position="433"/>
        <end position="457"/>
    </location>
</feature>
<proteinExistence type="predicted"/>
<feature type="transmembrane region" description="Helical" evidence="2">
    <location>
        <begin position="561"/>
        <end position="579"/>
    </location>
</feature>
<keyword evidence="2" id="KW-1133">Transmembrane helix</keyword>
<comment type="caution">
    <text evidence="3">The sequence shown here is derived from an EMBL/GenBank/DDBJ whole genome shotgun (WGS) entry which is preliminary data.</text>
</comment>
<keyword evidence="2" id="KW-0472">Membrane</keyword>
<organism evidence="3 4">
    <name type="scientific">Dyella monticola</name>
    <dbReference type="NCBI Taxonomy" id="1927958"/>
    <lineage>
        <taxon>Bacteria</taxon>
        <taxon>Pseudomonadati</taxon>
        <taxon>Pseudomonadota</taxon>
        <taxon>Gammaproteobacteria</taxon>
        <taxon>Lysobacterales</taxon>
        <taxon>Rhodanobacteraceae</taxon>
        <taxon>Dyella</taxon>
    </lineage>
</organism>
<keyword evidence="4" id="KW-1185">Reference proteome</keyword>
<dbReference type="AlphaFoldDB" id="A0A370XA04"/>
<evidence type="ECO:0008006" key="5">
    <source>
        <dbReference type="Google" id="ProtNLM"/>
    </source>
</evidence>
<dbReference type="Proteomes" id="UP000254258">
    <property type="component" value="Unassembled WGS sequence"/>
</dbReference>
<dbReference type="InterPro" id="IPR001623">
    <property type="entry name" value="DnaJ_domain"/>
</dbReference>
<feature type="transmembrane region" description="Helical" evidence="2">
    <location>
        <begin position="400"/>
        <end position="421"/>
    </location>
</feature>
<feature type="transmembrane region" description="Helical" evidence="2">
    <location>
        <begin position="477"/>
        <end position="510"/>
    </location>
</feature>
<evidence type="ECO:0000313" key="4">
    <source>
        <dbReference type="Proteomes" id="UP000254258"/>
    </source>
</evidence>
<sequence>MGIPVDADAVTIKRAYARLLRTTRPDDDAAAFQRLNTAYQLTLSQANNRPTASGIASATTLHSTRDHALASEPAAEPRSLHAPLELAEVPKPLTPPASTSMEVLKLSPSPAPAPGAHTVETLHPPSVAKPISTPAPLEVLKPSAPAATSPPPALETLRPPETIRPPLVPAPLEVLKPASPAPTPAARPVEILRPPAAKPTPAVNTKELVERVIREASGTDGPHAFSRWLNHYPEFWSFQVKQVVGQLTLQHLLQAPQPMATANLEVLLRFFDLDHVLSGVNPIALEQLKNKQTLYWEMQHDHSSLARRLGIATKQGRPHTIRVRDCINELKQPRSWRQTFVTALTRHKPLHLARIVYALCNGHVEHLPFALDREHARFWFRAAGVSGFHWQRLTINAIRAVVFALVCSLAIAIPMIALSLQNGDAPAERWGRTIGVFFASFGVILLIWAALMGAAWIDQWQGQAEATASRKPWLRRMFIPLLSALGLGVDYLGGAPVAASIIVGGTMILAVRRFTYRRPKRPSKPAFKIGPRPGIYVLLMSAYAIGNALHQAPGGAFDDVPLLGIVSAATLLVWGIDLWRHRAYLHPKLARG</sequence>
<evidence type="ECO:0000256" key="1">
    <source>
        <dbReference type="SAM" id="MobiDB-lite"/>
    </source>
</evidence>
<feature type="transmembrane region" description="Helical" evidence="2">
    <location>
        <begin position="531"/>
        <end position="549"/>
    </location>
</feature>
<name>A0A370XA04_9GAMM</name>
<protein>
    <recommendedName>
        <fullName evidence="5">J domain-containing protein</fullName>
    </recommendedName>
</protein>
<evidence type="ECO:0000256" key="2">
    <source>
        <dbReference type="SAM" id="Phobius"/>
    </source>
</evidence>
<reference evidence="3 4" key="1">
    <citation type="submission" date="2018-07" db="EMBL/GenBank/DDBJ databases">
        <title>Dyella monticola sp. nov. and Dyella psychrodurans sp. nov. isolated from monsoon evergreen broad-leaved forest soil of Dinghu Mountain, China.</title>
        <authorList>
            <person name="Gao Z."/>
            <person name="Qiu L."/>
        </authorList>
    </citation>
    <scope>NUCLEOTIDE SEQUENCE [LARGE SCALE GENOMIC DNA]</scope>
    <source>
        <strain evidence="3 4">4G-K06</strain>
    </source>
</reference>
<gene>
    <name evidence="3" type="ORF">DWU98_02560</name>
</gene>
<keyword evidence="2" id="KW-0812">Transmembrane</keyword>
<feature type="region of interest" description="Disordered" evidence="1">
    <location>
        <begin position="99"/>
        <end position="118"/>
    </location>
</feature>
<accession>A0A370XA04</accession>
<dbReference type="EMBL" id="QRBE01000001">
    <property type="protein sequence ID" value="RDS85132.1"/>
    <property type="molecule type" value="Genomic_DNA"/>
</dbReference>